<gene>
    <name evidence="6" type="ORF">M0G41_06675</name>
</gene>
<dbReference type="RefSeq" id="WP_248206756.1">
    <property type="nucleotide sequence ID" value="NZ_JALNMH010000004.1"/>
</dbReference>
<evidence type="ECO:0000259" key="5">
    <source>
        <dbReference type="Pfam" id="PF00326"/>
    </source>
</evidence>
<sequence>MAFPTPIRAGLIAGLLTLLPACALAAERGLSPEDLVSLDRVSDPQLRPGAGGLAYVLREADLAANKASTAIWYQALGKQPGAAVKLTTQGGASSPRWSADGRHLYFLSARSGSNQVWRLDLGGVGGEAQQVTSFAVDVGNFRLSPKGDALALSLEVFPDCPDLACTAKRLEEKAAARTTGMSFDKLFVRHWDSWKDGRRNQLFVARMDGQGKAAAEPVRVSRDIDGDVSSKPFGGDDDYAFSPDGSQIAFSARIAGRSEPWSTNFDIYLVPADGSAPPRNLTEDNPAWDAGPVFSADGKTLYYRAMKRPGFEADRLALVKRPLAGGTPVEIAPDWDRSADGITLDETGKHLYTTAYDLGEHRLFRIRLADGAAQRLVEGGGVGGFSLEGSTLVFTRDSLTSPAQLFLARADGSQQRRISEFNAERLAAVGMGEYQQFRFAGWNDETVHGYVVKPWNYKEGGKYPVAFIIHGGPQGSMGNSFHYRWNPQTYAAKGWAVVFIDFHGSTGYGQAFTDSISGDWGGKPLVDLQKGWQYALSEFGFLDGERACALGASYGGYMVNWIAGNWQEPWDCLVSHAGVFDNRMMGYSTEELWFDEWEMGGTPYEVPANYEKHNPVAHVAKWKVPMLVIHGQLDYRIPVEQGIGAFTALQRQGIESRFLYFPDENHWILKPANSVQWHQAVNDWLAEHLSR</sequence>
<evidence type="ECO:0000313" key="7">
    <source>
        <dbReference type="Proteomes" id="UP001431449"/>
    </source>
</evidence>
<organism evidence="6 7">
    <name type="scientific">Pseudomarimonas salicorniae</name>
    <dbReference type="NCBI Taxonomy" id="2933270"/>
    <lineage>
        <taxon>Bacteria</taxon>
        <taxon>Pseudomonadati</taxon>
        <taxon>Pseudomonadota</taxon>
        <taxon>Gammaproteobacteria</taxon>
        <taxon>Lysobacterales</taxon>
        <taxon>Lysobacteraceae</taxon>
        <taxon>Pseudomarimonas</taxon>
    </lineage>
</organism>
<dbReference type="InterPro" id="IPR001375">
    <property type="entry name" value="Peptidase_S9_cat"/>
</dbReference>
<comment type="caution">
    <text evidence="6">The sequence shown here is derived from an EMBL/GenBank/DDBJ whole genome shotgun (WGS) entry which is preliminary data.</text>
</comment>
<keyword evidence="3" id="KW-0720">Serine protease</keyword>
<dbReference type="SUPFAM" id="SSF82171">
    <property type="entry name" value="DPP6 N-terminal domain-like"/>
    <property type="match status" value="1"/>
</dbReference>
<evidence type="ECO:0000256" key="2">
    <source>
        <dbReference type="ARBA" id="ARBA00022801"/>
    </source>
</evidence>
<dbReference type="Pfam" id="PF07676">
    <property type="entry name" value="PD40"/>
    <property type="match status" value="3"/>
</dbReference>
<dbReference type="EMBL" id="JALNMH010000004">
    <property type="protein sequence ID" value="MCK7593350.1"/>
    <property type="molecule type" value="Genomic_DNA"/>
</dbReference>
<dbReference type="InterPro" id="IPR029058">
    <property type="entry name" value="AB_hydrolase_fold"/>
</dbReference>
<feature type="signal peptide" evidence="4">
    <location>
        <begin position="1"/>
        <end position="25"/>
    </location>
</feature>
<dbReference type="SUPFAM" id="SSF53474">
    <property type="entry name" value="alpha/beta-Hydrolases"/>
    <property type="match status" value="1"/>
</dbReference>
<protein>
    <submittedName>
        <fullName evidence="6">S9 family peptidase</fullName>
    </submittedName>
</protein>
<keyword evidence="2" id="KW-0378">Hydrolase</keyword>
<dbReference type="Pfam" id="PF00326">
    <property type="entry name" value="Peptidase_S9"/>
    <property type="match status" value="1"/>
</dbReference>
<keyword evidence="7" id="KW-1185">Reference proteome</keyword>
<dbReference type="PANTHER" id="PTHR42776:SF13">
    <property type="entry name" value="DIPEPTIDYL-PEPTIDASE 5"/>
    <property type="match status" value="1"/>
</dbReference>
<dbReference type="Gene3D" id="2.120.10.30">
    <property type="entry name" value="TolB, C-terminal domain"/>
    <property type="match status" value="2"/>
</dbReference>
<feature type="chain" id="PRO_5047055798" evidence="4">
    <location>
        <begin position="26"/>
        <end position="691"/>
    </location>
</feature>
<reference evidence="6" key="1">
    <citation type="submission" date="2022-04" db="EMBL/GenBank/DDBJ databases">
        <title>Lysobacter sp. CAU 1642 isolated from sea sand.</title>
        <authorList>
            <person name="Kim W."/>
        </authorList>
    </citation>
    <scope>NUCLEOTIDE SEQUENCE</scope>
    <source>
        <strain evidence="6">CAU 1642</strain>
    </source>
</reference>
<accession>A0ABT0GFN2</accession>
<dbReference type="Gene3D" id="3.40.50.1820">
    <property type="entry name" value="alpha/beta hydrolase"/>
    <property type="match status" value="1"/>
</dbReference>
<evidence type="ECO:0000256" key="1">
    <source>
        <dbReference type="ARBA" id="ARBA00022729"/>
    </source>
</evidence>
<feature type="domain" description="Peptidase S9 prolyl oligopeptidase catalytic" evidence="5">
    <location>
        <begin position="482"/>
        <end position="689"/>
    </location>
</feature>
<evidence type="ECO:0000256" key="4">
    <source>
        <dbReference type="SAM" id="SignalP"/>
    </source>
</evidence>
<keyword evidence="1 4" id="KW-0732">Signal</keyword>
<dbReference type="PANTHER" id="PTHR42776">
    <property type="entry name" value="SERINE PEPTIDASE S9 FAMILY MEMBER"/>
    <property type="match status" value="1"/>
</dbReference>
<name>A0ABT0GFN2_9GAMM</name>
<dbReference type="Proteomes" id="UP001431449">
    <property type="component" value="Unassembled WGS sequence"/>
</dbReference>
<keyword evidence="3" id="KW-0645">Protease</keyword>
<evidence type="ECO:0000313" key="6">
    <source>
        <dbReference type="EMBL" id="MCK7593350.1"/>
    </source>
</evidence>
<dbReference type="InterPro" id="IPR011659">
    <property type="entry name" value="WD40"/>
</dbReference>
<dbReference type="InterPro" id="IPR011042">
    <property type="entry name" value="6-blade_b-propeller_TolB-like"/>
</dbReference>
<proteinExistence type="predicted"/>
<evidence type="ECO:0000256" key="3">
    <source>
        <dbReference type="ARBA" id="ARBA00022825"/>
    </source>
</evidence>